<dbReference type="EMBL" id="CP059735">
    <property type="protein sequence ID" value="WDD97246.1"/>
    <property type="molecule type" value="Genomic_DNA"/>
</dbReference>
<protein>
    <recommendedName>
        <fullName evidence="3">Type VI secretion system (T6SS), amidase effector protein 4</fullName>
    </recommendedName>
</protein>
<reference evidence="1 2" key="2">
    <citation type="journal article" date="2022" name="Mar. Drugs">
        <title>Bioassay-Guided Fractionation Leads to the Detection of Cholic Acid Generated by the Rare Thalassomonas sp.</title>
        <authorList>
            <person name="Pheiffer F."/>
            <person name="Schneider Y.K."/>
            <person name="Hansen E.H."/>
            <person name="Andersen J.H."/>
            <person name="Isaksson J."/>
            <person name="Busche T."/>
            <person name="R C."/>
            <person name="Kalinowski J."/>
            <person name="Zyl L.V."/>
            <person name="Trindade M."/>
        </authorList>
    </citation>
    <scope>NUCLEOTIDE SEQUENCE [LARGE SCALE GENOMIC DNA]</scope>
    <source>
        <strain evidence="1 2">A5K-106</strain>
    </source>
</reference>
<organism evidence="1 2">
    <name type="scientific">Thalassomonas actiniarum</name>
    <dbReference type="NCBI Taxonomy" id="485447"/>
    <lineage>
        <taxon>Bacteria</taxon>
        <taxon>Pseudomonadati</taxon>
        <taxon>Pseudomonadota</taxon>
        <taxon>Gammaproteobacteria</taxon>
        <taxon>Alteromonadales</taxon>
        <taxon>Colwelliaceae</taxon>
        <taxon>Thalassomonas</taxon>
    </lineage>
</organism>
<dbReference type="KEGG" id="tact:SG35_018110"/>
<dbReference type="InterPro" id="IPR025562">
    <property type="entry name" value="Tae4"/>
</dbReference>
<keyword evidence="2" id="KW-1185">Reference proteome</keyword>
<dbReference type="Proteomes" id="UP000032568">
    <property type="component" value="Chromosome"/>
</dbReference>
<reference evidence="1 2" key="1">
    <citation type="journal article" date="2015" name="Genome Announc.">
        <title>Draft Genome Sequences of Marine Isolates of Thalassomonas viridans and Thalassomonas actiniarum.</title>
        <authorList>
            <person name="Olonade I."/>
            <person name="van Zyl L.J."/>
            <person name="Trindade M."/>
        </authorList>
    </citation>
    <scope>NUCLEOTIDE SEQUENCE [LARGE SCALE GENOMIC DNA]</scope>
    <source>
        <strain evidence="1 2">A5K-106</strain>
    </source>
</reference>
<evidence type="ECO:0000313" key="1">
    <source>
        <dbReference type="EMBL" id="WDD97246.1"/>
    </source>
</evidence>
<accession>A0AAE9YLF7</accession>
<evidence type="ECO:0008006" key="3">
    <source>
        <dbReference type="Google" id="ProtNLM"/>
    </source>
</evidence>
<dbReference type="AlphaFoldDB" id="A0AAE9YLF7"/>
<dbReference type="Gene3D" id="4.10.280.80">
    <property type="match status" value="1"/>
</dbReference>
<name>A0AAE9YLF7_9GAMM</name>
<dbReference type="RefSeq" id="WP_044836039.1">
    <property type="nucleotide sequence ID" value="NZ_CP059735.1"/>
</dbReference>
<sequence>MLTFNKLWECHPTITNEDNPCTTNGEKNFANQCAIRVGVALAKCGVSTSNIPGATHCWHGHDKSQGHVIRAEELANGLNKFPIAGVQKAIKVKPDEFADRLFGKKGIIFFKDYWQRTSNGRKESFRNRSGDHIDLWNGRRTTSISSWARIYLRFGDFGLHSISDEWSDYEDSKQVWFWRIM</sequence>
<evidence type="ECO:0000313" key="2">
    <source>
        <dbReference type="Proteomes" id="UP000032568"/>
    </source>
</evidence>
<gene>
    <name evidence="1" type="ORF">SG35_018110</name>
</gene>
<proteinExistence type="predicted"/>
<dbReference type="Gene3D" id="3.90.1720.80">
    <property type="match status" value="1"/>
</dbReference>
<dbReference type="Pfam" id="PF14113">
    <property type="entry name" value="Tae4"/>
    <property type="match status" value="1"/>
</dbReference>